<evidence type="ECO:0000313" key="2">
    <source>
        <dbReference type="EMBL" id="CDW24927.1"/>
    </source>
</evidence>
<keyword evidence="1" id="KW-0812">Transmembrane</keyword>
<dbReference type="EMBL" id="HACA01007566">
    <property type="protein sequence ID" value="CDW24927.1"/>
    <property type="molecule type" value="Transcribed_RNA"/>
</dbReference>
<accession>A0A0K2TH59</accession>
<keyword evidence="1" id="KW-0472">Membrane</keyword>
<sequence>MYKYISDVLVDVSFMCLMYFNYFYLRMSRGVSRIILGGGGEGRKQDYIGGGGGSFAYEIEFLKKFKNQKLLTKNFKNLFFSYKFSIFRKKLNFYTNS</sequence>
<proteinExistence type="predicted"/>
<reference evidence="2" key="1">
    <citation type="submission" date="2014-05" db="EMBL/GenBank/DDBJ databases">
        <authorList>
            <person name="Chronopoulou M."/>
        </authorList>
    </citation>
    <scope>NUCLEOTIDE SEQUENCE</scope>
    <source>
        <tissue evidence="2">Whole organism</tissue>
    </source>
</reference>
<dbReference type="AlphaFoldDB" id="A0A0K2TH59"/>
<protein>
    <submittedName>
        <fullName evidence="2">Uncharacterized protein</fullName>
    </submittedName>
</protein>
<name>A0A0K2TH59_LEPSM</name>
<feature type="transmembrane region" description="Helical" evidence="1">
    <location>
        <begin position="6"/>
        <end position="25"/>
    </location>
</feature>
<keyword evidence="1" id="KW-1133">Transmembrane helix</keyword>
<evidence type="ECO:0000256" key="1">
    <source>
        <dbReference type="SAM" id="Phobius"/>
    </source>
</evidence>
<organism evidence="2">
    <name type="scientific">Lepeophtheirus salmonis</name>
    <name type="common">Salmon louse</name>
    <name type="synonym">Caligus salmonis</name>
    <dbReference type="NCBI Taxonomy" id="72036"/>
    <lineage>
        <taxon>Eukaryota</taxon>
        <taxon>Metazoa</taxon>
        <taxon>Ecdysozoa</taxon>
        <taxon>Arthropoda</taxon>
        <taxon>Crustacea</taxon>
        <taxon>Multicrustacea</taxon>
        <taxon>Hexanauplia</taxon>
        <taxon>Copepoda</taxon>
        <taxon>Siphonostomatoida</taxon>
        <taxon>Caligidae</taxon>
        <taxon>Lepeophtheirus</taxon>
    </lineage>
</organism>